<proteinExistence type="predicted"/>
<dbReference type="Proteomes" id="UP000246121">
    <property type="component" value="Unassembled WGS sequence"/>
</dbReference>
<dbReference type="AlphaFoldDB" id="A0A2V2UXR9"/>
<dbReference type="VEuPathDB" id="TriTrypDB:TcCLB.509429.124"/>
<name>A0A2V2UXR9_TRYCR</name>
<evidence type="ECO:0000313" key="2">
    <source>
        <dbReference type="Proteomes" id="UP000246121"/>
    </source>
</evidence>
<dbReference type="VEuPathDB" id="TriTrypDB:C4B63_89g383c"/>
<dbReference type="VEuPathDB" id="TriTrypDB:TcCLB.507603.54"/>
<comment type="caution">
    <text evidence="1">The sequence shown here is derived from an EMBL/GenBank/DDBJ whole genome shotgun (WGS) entry which is preliminary data.</text>
</comment>
<gene>
    <name evidence="1" type="ORF">C4B63_89g383c</name>
</gene>
<sequence>MPRRRQRNRYDFQRSFDSLKNYYGFPLFSRHSRHLVYSLGLTPYSRRNILSEYRIIGSSREQVVLEVMQTYTPTAPTRQVCDRFLEVAALLSLYYDAVDVLHQIPKG</sequence>
<dbReference type="VEuPathDB" id="TriTrypDB:TcCL_NonESM02595"/>
<protein>
    <submittedName>
        <fullName evidence="1">Uncharacterized protein</fullName>
    </submittedName>
</protein>
<dbReference type="VEuPathDB" id="TriTrypDB:TcBrA4_0068400"/>
<evidence type="ECO:0000313" key="1">
    <source>
        <dbReference type="EMBL" id="PWU87568.1"/>
    </source>
</evidence>
<dbReference type="EMBL" id="PRFA01000089">
    <property type="protein sequence ID" value="PWU87568.1"/>
    <property type="molecule type" value="Genomic_DNA"/>
</dbReference>
<dbReference type="VEuPathDB" id="TriTrypDB:TcG_06099"/>
<reference evidence="1 2" key="1">
    <citation type="journal article" date="2018" name="Microb. Genom.">
        <title>Expanding an expanded genome: long-read sequencing of Trypanosoma cruzi.</title>
        <authorList>
            <person name="Berna L."/>
            <person name="Rodriguez M."/>
            <person name="Chiribao M.L."/>
            <person name="Parodi-Talice A."/>
            <person name="Pita S."/>
            <person name="Rijo G."/>
            <person name="Alvarez-Valin F."/>
            <person name="Robello C."/>
        </authorList>
    </citation>
    <scope>NUCLEOTIDE SEQUENCE [LARGE SCALE GENOMIC DNA]</scope>
    <source>
        <strain evidence="1 2">Dm28c</strain>
    </source>
</reference>
<accession>A0A2V2UXR9</accession>
<organism evidence="1 2">
    <name type="scientific">Trypanosoma cruzi</name>
    <dbReference type="NCBI Taxonomy" id="5693"/>
    <lineage>
        <taxon>Eukaryota</taxon>
        <taxon>Discoba</taxon>
        <taxon>Euglenozoa</taxon>
        <taxon>Kinetoplastea</taxon>
        <taxon>Metakinetoplastina</taxon>
        <taxon>Trypanosomatida</taxon>
        <taxon>Trypanosomatidae</taxon>
        <taxon>Trypanosoma</taxon>
        <taxon>Schizotrypanum</taxon>
    </lineage>
</organism>
<dbReference type="VEuPathDB" id="TriTrypDB:C3747_202g85c"/>
<dbReference type="VEuPathDB" id="TriTrypDB:BCY84_22388"/>